<protein>
    <submittedName>
        <fullName evidence="1">Uncharacterized protein</fullName>
    </submittedName>
</protein>
<reference evidence="1 2" key="1">
    <citation type="submission" date="2015-07" db="EMBL/GenBank/DDBJ databases">
        <authorList>
            <person name="Honono X."/>
            <person name="Tshabalala N."/>
            <person name="Mkhize Z."/>
            <person name="Zwane T."/>
            <person name="Larsen M.H."/>
            <person name="Russell D.A."/>
            <person name="Bowman C.A."/>
            <person name="Pope W.H."/>
            <person name="Mavrich T.N."/>
            <person name="Guerrero C.A."/>
            <person name="Jacobs-Sera D."/>
            <person name="Hendrix R.W."/>
            <person name="Hatfull G.F."/>
        </authorList>
    </citation>
    <scope>NUCLEOTIDE SEQUENCE [LARGE SCALE GENOMIC DNA]</scope>
</reference>
<evidence type="ECO:0000313" key="1">
    <source>
        <dbReference type="EMBL" id="ALA48791.1"/>
    </source>
</evidence>
<evidence type="ECO:0000313" key="2">
    <source>
        <dbReference type="Proteomes" id="UP000204305"/>
    </source>
</evidence>
<dbReference type="KEGG" id="vg:26635176"/>
<accession>A0A0K2FNV9</accession>
<proteinExistence type="predicted"/>
<dbReference type="Proteomes" id="UP000204305">
    <property type="component" value="Segment"/>
</dbReference>
<dbReference type="GeneID" id="26635176"/>
<name>A0A0K2FNV9_9CAUD</name>
<organism evidence="1 2">
    <name type="scientific">Mycobacterium phage XFactor</name>
    <dbReference type="NCBI Taxonomy" id="1698715"/>
    <lineage>
        <taxon>Viruses</taxon>
        <taxon>Duplodnaviria</taxon>
        <taxon>Heunggongvirae</taxon>
        <taxon>Uroviricota</taxon>
        <taxon>Caudoviricetes</taxon>
        <taxon>Gracegardnervirinae</taxon>
        <taxon>Cheoctovirus</taxon>
        <taxon>Cheoctovirus xfactor</taxon>
    </lineage>
</organism>
<sequence>MFDDDLDTLLARILNAMDECPPTMWSLDRARLVLAALTRPDAPGDVGVDRRACFAGPRLARLRRFTGPGA</sequence>
<keyword evidence="2" id="KW-1185">Reference proteome</keyword>
<dbReference type="RefSeq" id="YP_009208784.1">
    <property type="nucleotide sequence ID" value="NC_028910.1"/>
</dbReference>
<gene>
    <name evidence="1" type="ORF">XFACTOR_43</name>
</gene>
<dbReference type="EMBL" id="KT281795">
    <property type="protein sequence ID" value="ALA48791.1"/>
    <property type="molecule type" value="Genomic_DNA"/>
</dbReference>